<reference evidence="3 4" key="1">
    <citation type="submission" date="2016-10" db="EMBL/GenBank/DDBJ databases">
        <authorList>
            <person name="de Groot N.N."/>
        </authorList>
    </citation>
    <scope>NUCLEOTIDE SEQUENCE [LARGE SCALE GENOMIC DNA]</scope>
    <source>
        <strain evidence="3 4">CGMCC 1.8712</strain>
    </source>
</reference>
<gene>
    <name evidence="3" type="ORF">SAMN04488065_1115</name>
</gene>
<evidence type="ECO:0000259" key="2">
    <source>
        <dbReference type="Pfam" id="PF24351"/>
    </source>
</evidence>
<evidence type="ECO:0000313" key="3">
    <source>
        <dbReference type="EMBL" id="SDZ90226.1"/>
    </source>
</evidence>
<dbReference type="AlphaFoldDB" id="A0A1H3WSU1"/>
<feature type="domain" description="DUF7511" evidence="2">
    <location>
        <begin position="28"/>
        <end position="74"/>
    </location>
</feature>
<sequence length="74" mass="8136">MSNTSTPDDAPASSDVNVDIDDGGDPRCLHSVVVTYEGTPDRQTLYPSDAGETERLTHWLTADADAFRHLDEMR</sequence>
<evidence type="ECO:0000313" key="4">
    <source>
        <dbReference type="Proteomes" id="UP000236755"/>
    </source>
</evidence>
<dbReference type="RefSeq" id="WP_092632662.1">
    <property type="nucleotide sequence ID" value="NZ_FNQT01000001.1"/>
</dbReference>
<dbReference type="Proteomes" id="UP000236755">
    <property type="component" value="Unassembled WGS sequence"/>
</dbReference>
<keyword evidence="4" id="KW-1185">Reference proteome</keyword>
<dbReference type="Pfam" id="PF24351">
    <property type="entry name" value="DUF7511"/>
    <property type="match status" value="1"/>
</dbReference>
<accession>A0A1H3WSU1</accession>
<proteinExistence type="predicted"/>
<evidence type="ECO:0000256" key="1">
    <source>
        <dbReference type="SAM" id="MobiDB-lite"/>
    </source>
</evidence>
<name>A0A1H3WSU1_9EURY</name>
<dbReference type="EMBL" id="FNQT01000001">
    <property type="protein sequence ID" value="SDZ90226.1"/>
    <property type="molecule type" value="Genomic_DNA"/>
</dbReference>
<protein>
    <recommendedName>
        <fullName evidence="2">DUF7511 domain-containing protein</fullName>
    </recommendedName>
</protein>
<organism evidence="3 4">
    <name type="scientific">Haloplanus vescus</name>
    <dbReference type="NCBI Taxonomy" id="555874"/>
    <lineage>
        <taxon>Archaea</taxon>
        <taxon>Methanobacteriati</taxon>
        <taxon>Methanobacteriota</taxon>
        <taxon>Stenosarchaea group</taxon>
        <taxon>Halobacteria</taxon>
        <taxon>Halobacteriales</taxon>
        <taxon>Haloferacaceae</taxon>
        <taxon>Haloplanus</taxon>
    </lineage>
</organism>
<feature type="region of interest" description="Disordered" evidence="1">
    <location>
        <begin position="1"/>
        <end position="25"/>
    </location>
</feature>
<dbReference type="InterPro" id="IPR055933">
    <property type="entry name" value="DUF7511"/>
</dbReference>
<dbReference type="OrthoDB" id="186853at2157"/>